<dbReference type="Proteomes" id="UP000249526">
    <property type="component" value="Unassembled WGS sequence"/>
</dbReference>
<proteinExistence type="predicted"/>
<feature type="transmembrane region" description="Helical" evidence="1">
    <location>
        <begin position="31"/>
        <end position="56"/>
    </location>
</feature>
<evidence type="ECO:0000313" key="3">
    <source>
        <dbReference type="Proteomes" id="UP000249526"/>
    </source>
</evidence>
<accession>A0A8G1QU45</accession>
<dbReference type="GeneID" id="37157503"/>
<gene>
    <name evidence="2" type="ORF">BO85DRAFT_145344</name>
</gene>
<reference evidence="2 3" key="1">
    <citation type="submission" date="2018-02" db="EMBL/GenBank/DDBJ databases">
        <title>The genomes of Aspergillus section Nigri reveals drivers in fungal speciation.</title>
        <authorList>
            <consortium name="DOE Joint Genome Institute"/>
            <person name="Vesth T.C."/>
            <person name="Nybo J."/>
            <person name="Theobald S."/>
            <person name="Brandl J."/>
            <person name="Frisvad J.C."/>
            <person name="Nielsen K.F."/>
            <person name="Lyhne E.K."/>
            <person name="Kogle M.E."/>
            <person name="Kuo A."/>
            <person name="Riley R."/>
            <person name="Clum A."/>
            <person name="Nolan M."/>
            <person name="Lipzen A."/>
            <person name="Salamov A."/>
            <person name="Henrissat B."/>
            <person name="Wiebenga A."/>
            <person name="De vries R.P."/>
            <person name="Grigoriev I.V."/>
            <person name="Mortensen U.H."/>
            <person name="Andersen M.R."/>
            <person name="Baker S.E."/>
        </authorList>
    </citation>
    <scope>NUCLEOTIDE SEQUENCE [LARGE SCALE GENOMIC DNA]</scope>
    <source>
        <strain evidence="2 3">CBS 112811</strain>
    </source>
</reference>
<dbReference type="EMBL" id="KZ825074">
    <property type="protein sequence ID" value="RAH53878.1"/>
    <property type="molecule type" value="Genomic_DNA"/>
</dbReference>
<keyword evidence="1" id="KW-1133">Transmembrane helix</keyword>
<dbReference type="RefSeq" id="XP_025511800.1">
    <property type="nucleotide sequence ID" value="XM_025654101.1"/>
</dbReference>
<keyword evidence="1" id="KW-0812">Transmembrane</keyword>
<protein>
    <submittedName>
        <fullName evidence="2">Uncharacterized protein</fullName>
    </submittedName>
</protein>
<organism evidence="2 3">
    <name type="scientific">Aspergillus piperis CBS 112811</name>
    <dbReference type="NCBI Taxonomy" id="1448313"/>
    <lineage>
        <taxon>Eukaryota</taxon>
        <taxon>Fungi</taxon>
        <taxon>Dikarya</taxon>
        <taxon>Ascomycota</taxon>
        <taxon>Pezizomycotina</taxon>
        <taxon>Eurotiomycetes</taxon>
        <taxon>Eurotiomycetidae</taxon>
        <taxon>Eurotiales</taxon>
        <taxon>Aspergillaceae</taxon>
        <taxon>Aspergillus</taxon>
        <taxon>Aspergillus subgen. Circumdati</taxon>
    </lineage>
</organism>
<keyword evidence="1" id="KW-0472">Membrane</keyword>
<dbReference type="AlphaFoldDB" id="A0A8G1QU45"/>
<sequence length="61" mass="6957">MLDKLRWGSAGSSQQFIISPIPLRCILFYHLYNYSICCVIFNSISISNHIFIYICIAGGRV</sequence>
<evidence type="ECO:0000313" key="2">
    <source>
        <dbReference type="EMBL" id="RAH53878.1"/>
    </source>
</evidence>
<keyword evidence="3" id="KW-1185">Reference proteome</keyword>
<evidence type="ECO:0000256" key="1">
    <source>
        <dbReference type="SAM" id="Phobius"/>
    </source>
</evidence>
<name>A0A8G1QU45_9EURO</name>